<comment type="caution">
    <text evidence="10">The sequence shown here is derived from an EMBL/GenBank/DDBJ whole genome shotgun (WGS) entry which is preliminary data.</text>
</comment>
<dbReference type="PANTHER" id="PTHR36835:SF1">
    <property type="entry name" value="CYTOCHROME BO(3) UBIQUINOL OXIDASE SUBUNIT 4"/>
    <property type="match status" value="1"/>
</dbReference>
<dbReference type="InterPro" id="IPR005171">
    <property type="entry name" value="Cyt_c_oxidase_su4_prok"/>
</dbReference>
<keyword evidence="7 9" id="KW-0560">Oxidoreductase</keyword>
<feature type="transmembrane region" description="Helical" evidence="9">
    <location>
        <begin position="21"/>
        <end position="41"/>
    </location>
</feature>
<evidence type="ECO:0000313" key="11">
    <source>
        <dbReference type="Proteomes" id="UP000808914"/>
    </source>
</evidence>
<feature type="transmembrane region" description="Helical" evidence="9">
    <location>
        <begin position="47"/>
        <end position="67"/>
    </location>
</feature>
<proteinExistence type="inferred from homology"/>
<keyword evidence="5 9" id="KW-0812">Transmembrane</keyword>
<evidence type="ECO:0000256" key="9">
    <source>
        <dbReference type="RuleBase" id="RU367153"/>
    </source>
</evidence>
<evidence type="ECO:0000256" key="4">
    <source>
        <dbReference type="ARBA" id="ARBA00022475"/>
    </source>
</evidence>
<evidence type="ECO:0000256" key="1">
    <source>
        <dbReference type="ARBA" id="ARBA00000725"/>
    </source>
</evidence>
<protein>
    <recommendedName>
        <fullName evidence="9">Quinol oxidase subunit 4</fullName>
        <ecNumber evidence="9">1.10.3.-</ecNumber>
    </recommendedName>
</protein>
<feature type="transmembrane region" description="Helical" evidence="9">
    <location>
        <begin position="79"/>
        <end position="101"/>
    </location>
</feature>
<reference evidence="10 11" key="1">
    <citation type="submission" date="2021-01" db="EMBL/GenBank/DDBJ databases">
        <title>Genomic Encyclopedia of Type Strains, Phase IV (KMG-IV): sequencing the most valuable type-strain genomes for metagenomic binning, comparative biology and taxonomic classification.</title>
        <authorList>
            <person name="Goeker M."/>
        </authorList>
    </citation>
    <scope>NUCLEOTIDE SEQUENCE [LARGE SCALE GENOMIC DNA]</scope>
    <source>
        <strain evidence="10 11">DSM 28236</strain>
    </source>
</reference>
<accession>A0ABS2Q307</accession>
<dbReference type="EMBL" id="JAFBER010000026">
    <property type="protein sequence ID" value="MBM7646679.1"/>
    <property type="molecule type" value="Genomic_DNA"/>
</dbReference>
<evidence type="ECO:0000256" key="2">
    <source>
        <dbReference type="ARBA" id="ARBA00004651"/>
    </source>
</evidence>
<comment type="function">
    <text evidence="9">Catalyzes quinol oxidation with the concomitant reduction of oxygen to water.</text>
</comment>
<dbReference type="EC" id="1.10.3.-" evidence="9"/>
<dbReference type="Proteomes" id="UP000808914">
    <property type="component" value="Unassembled WGS sequence"/>
</dbReference>
<evidence type="ECO:0000256" key="3">
    <source>
        <dbReference type="ARBA" id="ARBA00008079"/>
    </source>
</evidence>
<keyword evidence="8 9" id="KW-0472">Membrane</keyword>
<dbReference type="PANTHER" id="PTHR36835">
    <property type="entry name" value="CYTOCHROME BO(3) UBIQUINOL OXIDASE SUBUNIT 4"/>
    <property type="match status" value="1"/>
</dbReference>
<dbReference type="NCBIfam" id="TIGR02901">
    <property type="entry name" value="QoxD"/>
    <property type="match status" value="1"/>
</dbReference>
<keyword evidence="6 9" id="KW-1133">Transmembrane helix</keyword>
<keyword evidence="4 9" id="KW-1003">Cell membrane</keyword>
<comment type="subcellular location">
    <subcellularLocation>
        <location evidence="2 9">Cell membrane</location>
        <topology evidence="2 9">Multi-pass membrane protein</topology>
    </subcellularLocation>
</comment>
<evidence type="ECO:0000313" key="10">
    <source>
        <dbReference type="EMBL" id="MBM7646679.1"/>
    </source>
</evidence>
<dbReference type="InterPro" id="IPR014250">
    <property type="entry name" value="QoxD"/>
</dbReference>
<name>A0ABS2Q307_9BACL</name>
<comment type="catalytic activity">
    <reaction evidence="1 9">
        <text>2 a quinol + O2 = 2 a quinone + 2 H2O</text>
        <dbReference type="Rhea" id="RHEA:55376"/>
        <dbReference type="ChEBI" id="CHEBI:15377"/>
        <dbReference type="ChEBI" id="CHEBI:15379"/>
        <dbReference type="ChEBI" id="CHEBI:24646"/>
        <dbReference type="ChEBI" id="CHEBI:132124"/>
    </reaction>
</comment>
<dbReference type="RefSeq" id="WP_205004561.1">
    <property type="nucleotide sequence ID" value="NZ_JAFBER010000026.1"/>
</dbReference>
<dbReference type="Pfam" id="PF03626">
    <property type="entry name" value="COX4_pro"/>
    <property type="match status" value="1"/>
</dbReference>
<keyword evidence="11" id="KW-1185">Reference proteome</keyword>
<organism evidence="10 11">
    <name type="scientific">Scopulibacillus daqui</name>
    <dbReference type="NCBI Taxonomy" id="1469162"/>
    <lineage>
        <taxon>Bacteria</taxon>
        <taxon>Bacillati</taxon>
        <taxon>Bacillota</taxon>
        <taxon>Bacilli</taxon>
        <taxon>Bacillales</taxon>
        <taxon>Sporolactobacillaceae</taxon>
        <taxon>Scopulibacillus</taxon>
    </lineage>
</organism>
<comment type="similarity">
    <text evidence="3 9">Belongs to the cytochrome c oxidase bacterial subunit 4 family.</text>
</comment>
<evidence type="ECO:0000256" key="8">
    <source>
        <dbReference type="ARBA" id="ARBA00023136"/>
    </source>
</evidence>
<evidence type="ECO:0000256" key="7">
    <source>
        <dbReference type="ARBA" id="ARBA00023002"/>
    </source>
</evidence>
<gene>
    <name evidence="10" type="ORF">JOD45_002912</name>
</gene>
<dbReference type="InterPro" id="IPR050968">
    <property type="entry name" value="Cytochrome_c_oxidase_bac_sub4"/>
</dbReference>
<evidence type="ECO:0000256" key="6">
    <source>
        <dbReference type="ARBA" id="ARBA00022989"/>
    </source>
</evidence>
<sequence>MSNEHTQAHASEHTGFPWKHVIGLVLSLILTFAALWCVTSFAFSPALIVTVIVILAVVQAFVQLFMFMHITEGSKVWQITAIGFGAFIAFCVVAGTLWIMLFAL</sequence>
<evidence type="ECO:0000256" key="5">
    <source>
        <dbReference type="ARBA" id="ARBA00022692"/>
    </source>
</evidence>